<gene>
    <name evidence="4" type="ORF">SAMN02949497_3829</name>
</gene>
<sequence>MDLFFDPATWLFTAAIGLVLGLAVVESLGLLLGQGGLSGWAEHWLPDLHGPDAEGWLGWLHLGKVPLTILLIVFLTAFGVAGFAAQMVARHWLGGFLPLPLVAAGALVLAVPAVRTLGGALGRILPKDETFAVSLDELAGRIAIVVTGTARLGHPAQARVRDALGRTHYVMVEPDAADTEFPAGTEVLLVRRAGGSRFRAIANPRPGLLGS</sequence>
<dbReference type="Pfam" id="PF07290">
    <property type="entry name" value="YqiJ_OB"/>
    <property type="match status" value="1"/>
</dbReference>
<feature type="domain" description="Inner membrane protein YqiJ N-terminal" evidence="3">
    <location>
        <begin position="10"/>
        <end position="115"/>
    </location>
</feature>
<dbReference type="InterPro" id="IPR010840">
    <property type="entry name" value="YqiJ_OB"/>
</dbReference>
<feature type="transmembrane region" description="Helical" evidence="1">
    <location>
        <begin position="95"/>
        <end position="114"/>
    </location>
</feature>
<evidence type="ECO:0000256" key="1">
    <source>
        <dbReference type="SAM" id="Phobius"/>
    </source>
</evidence>
<dbReference type="Proteomes" id="UP000192923">
    <property type="component" value="Unassembled WGS sequence"/>
</dbReference>
<feature type="domain" description="Inner membrane protein YqiJ OB-fold" evidence="2">
    <location>
        <begin position="137"/>
        <end position="201"/>
    </location>
</feature>
<keyword evidence="1" id="KW-0472">Membrane</keyword>
<keyword evidence="5" id="KW-1185">Reference proteome</keyword>
<evidence type="ECO:0008006" key="6">
    <source>
        <dbReference type="Google" id="ProtNLM"/>
    </source>
</evidence>
<reference evidence="4 5" key="1">
    <citation type="submission" date="2016-12" db="EMBL/GenBank/DDBJ databases">
        <authorList>
            <person name="Song W.-J."/>
            <person name="Kurnit D.M."/>
        </authorList>
    </citation>
    <scope>NUCLEOTIDE SEQUENCE [LARGE SCALE GENOMIC DNA]</scope>
    <source>
        <strain evidence="4 5">175</strain>
    </source>
</reference>
<evidence type="ECO:0000313" key="4">
    <source>
        <dbReference type="EMBL" id="SMF96431.1"/>
    </source>
</evidence>
<organism evidence="4 5">
    <name type="scientific">Methylomagnum ishizawai</name>
    <dbReference type="NCBI Taxonomy" id="1760988"/>
    <lineage>
        <taxon>Bacteria</taxon>
        <taxon>Pseudomonadati</taxon>
        <taxon>Pseudomonadota</taxon>
        <taxon>Gammaproteobacteria</taxon>
        <taxon>Methylococcales</taxon>
        <taxon>Methylococcaceae</taxon>
        <taxon>Methylomagnum</taxon>
    </lineage>
</organism>
<evidence type="ECO:0000259" key="3">
    <source>
        <dbReference type="Pfam" id="PF21001"/>
    </source>
</evidence>
<evidence type="ECO:0000313" key="5">
    <source>
        <dbReference type="Proteomes" id="UP000192923"/>
    </source>
</evidence>
<accession>A0A1Y6D1E4</accession>
<dbReference type="Pfam" id="PF21001">
    <property type="entry name" value="YqiJ_N"/>
    <property type="match status" value="1"/>
</dbReference>
<protein>
    <recommendedName>
        <fullName evidence="6">DUF1449 family protein</fullName>
    </recommendedName>
</protein>
<dbReference type="RefSeq" id="WP_085215320.1">
    <property type="nucleotide sequence ID" value="NZ_FXAM01000001.1"/>
</dbReference>
<feature type="transmembrane region" description="Helical" evidence="1">
    <location>
        <begin position="12"/>
        <end position="32"/>
    </location>
</feature>
<name>A0A1Y6D1E4_9GAMM</name>
<evidence type="ECO:0000259" key="2">
    <source>
        <dbReference type="Pfam" id="PF07290"/>
    </source>
</evidence>
<keyword evidence="1" id="KW-1133">Transmembrane helix</keyword>
<dbReference type="AlphaFoldDB" id="A0A1Y6D1E4"/>
<dbReference type="OrthoDB" id="7207054at2"/>
<dbReference type="InterPro" id="IPR048376">
    <property type="entry name" value="YqiJ_N"/>
</dbReference>
<feature type="transmembrane region" description="Helical" evidence="1">
    <location>
        <begin position="67"/>
        <end position="89"/>
    </location>
</feature>
<dbReference type="STRING" id="1760988.SAMN02949497_3829"/>
<dbReference type="EMBL" id="FXAM01000001">
    <property type="protein sequence ID" value="SMF96431.1"/>
    <property type="molecule type" value="Genomic_DNA"/>
</dbReference>
<keyword evidence="1" id="KW-0812">Transmembrane</keyword>
<proteinExistence type="predicted"/>